<evidence type="ECO:0000256" key="1">
    <source>
        <dbReference type="ARBA" id="ARBA00022614"/>
    </source>
</evidence>
<dbReference type="AlphaFoldDB" id="A0A7S2EL96"/>
<dbReference type="FunFam" id="3.80.10.10:FF:000041">
    <property type="entry name" value="LRR receptor-like serine/threonine-protein kinase ERECTA"/>
    <property type="match status" value="2"/>
</dbReference>
<keyword evidence="5" id="KW-0472">Membrane</keyword>
<evidence type="ECO:0000256" key="5">
    <source>
        <dbReference type="SAM" id="Phobius"/>
    </source>
</evidence>
<keyword evidence="5" id="KW-0812">Transmembrane</keyword>
<evidence type="ECO:0000256" key="2">
    <source>
        <dbReference type="ARBA" id="ARBA00022729"/>
    </source>
</evidence>
<dbReference type="Pfam" id="PF00560">
    <property type="entry name" value="LRR_1"/>
    <property type="match status" value="1"/>
</dbReference>
<evidence type="ECO:0000256" key="3">
    <source>
        <dbReference type="ARBA" id="ARBA00022737"/>
    </source>
</evidence>
<keyword evidence="5" id="KW-1133">Transmembrane helix</keyword>
<proteinExistence type="predicted"/>
<protein>
    <recommendedName>
        <fullName evidence="7">Leucine-rich repeat-containing N-terminal plant-type domain-containing protein</fullName>
    </recommendedName>
</protein>
<feature type="region of interest" description="Disordered" evidence="4">
    <location>
        <begin position="79"/>
        <end position="134"/>
    </location>
</feature>
<dbReference type="PANTHER" id="PTHR48060">
    <property type="entry name" value="DNA DAMAGE-REPAIR/TOLERATION PROTEIN DRT100"/>
    <property type="match status" value="1"/>
</dbReference>
<keyword evidence="1" id="KW-0433">Leucine-rich repeat</keyword>
<keyword evidence="2" id="KW-0732">Signal</keyword>
<dbReference type="PANTHER" id="PTHR48060:SF21">
    <property type="entry name" value="L DOMAIN-LIKE PROTEIN"/>
    <property type="match status" value="1"/>
</dbReference>
<evidence type="ECO:0008006" key="7">
    <source>
        <dbReference type="Google" id="ProtNLM"/>
    </source>
</evidence>
<name>A0A7S2EL96_9STRA</name>
<organism evidence="6">
    <name type="scientific">Ditylum brightwellii</name>
    <dbReference type="NCBI Taxonomy" id="49249"/>
    <lineage>
        <taxon>Eukaryota</taxon>
        <taxon>Sar</taxon>
        <taxon>Stramenopiles</taxon>
        <taxon>Ochrophyta</taxon>
        <taxon>Bacillariophyta</taxon>
        <taxon>Mediophyceae</taxon>
        <taxon>Lithodesmiophycidae</taxon>
        <taxon>Lithodesmiales</taxon>
        <taxon>Lithodesmiaceae</taxon>
        <taxon>Ditylum</taxon>
    </lineage>
</organism>
<reference evidence="6" key="1">
    <citation type="submission" date="2021-01" db="EMBL/GenBank/DDBJ databases">
        <authorList>
            <person name="Corre E."/>
            <person name="Pelletier E."/>
            <person name="Niang G."/>
            <person name="Scheremetjew M."/>
            <person name="Finn R."/>
            <person name="Kale V."/>
            <person name="Holt S."/>
            <person name="Cochrane G."/>
            <person name="Meng A."/>
            <person name="Brown T."/>
            <person name="Cohen L."/>
        </authorList>
    </citation>
    <scope>NUCLEOTIDE SEQUENCE</scope>
    <source>
        <strain evidence="6">Pop2</strain>
    </source>
</reference>
<feature type="compositionally biased region" description="Acidic residues" evidence="4">
    <location>
        <begin position="82"/>
        <end position="93"/>
    </location>
</feature>
<evidence type="ECO:0000256" key="4">
    <source>
        <dbReference type="SAM" id="MobiDB-lite"/>
    </source>
</evidence>
<dbReference type="InterPro" id="IPR001611">
    <property type="entry name" value="Leu-rich_rpt"/>
</dbReference>
<dbReference type="InterPro" id="IPR032675">
    <property type="entry name" value="LRR_dom_sf"/>
</dbReference>
<feature type="region of interest" description="Disordered" evidence="4">
    <location>
        <begin position="47"/>
        <end position="66"/>
    </location>
</feature>
<dbReference type="EMBL" id="HBGN01027590">
    <property type="protein sequence ID" value="CAD9343407.1"/>
    <property type="molecule type" value="Transcribed_RNA"/>
</dbReference>
<evidence type="ECO:0000313" key="6">
    <source>
        <dbReference type="EMBL" id="CAD9343407.1"/>
    </source>
</evidence>
<accession>A0A7S2EL96</accession>
<feature type="transmembrane region" description="Helical" evidence="5">
    <location>
        <begin position="219"/>
        <end position="241"/>
    </location>
</feature>
<gene>
    <name evidence="6" type="ORF">DBRI1063_LOCUS17814</name>
</gene>
<sequence length="712" mass="78167">MSSQHELDMATKEKARGDLYAAAVSVMYGAKSMNQDEVSKLDERIAAKQAGAASSSGGSSSGGGADRFTAAAALVAAGGEISADDDYDDDDEEKKDGSGRSFTSGAPDSKEPAKTYAAPSDEVTTHNPFDDVFDESNEKGALLEKGGGTVSEEVADLSGKGKCPSVEYGEVNVYENDGMHGLVEAVQVEEDDDEEAFIPAAEEYDPDAKPPSLLYNPRFRIFTCLLLLVVVGVTVGLAVGLTQDMHTTENMVNKTEVPTLMPSAAPTSERDSMGIRPFLQNLYISPQGDDDSNNMSPQEMATDWIINQDAMQLTEDSPNIIQRWALAVLAFATQHENWNVCGERPSQASGLSYKCHTQTLNQVSGEYEDNANYSFWMSPDNECAWYGVTCDTDTNATVKLELIENNLNGTFPAELTHLSDLRVLRLNANLFTGKLPPKISQFPTLNELFLHGNFLTGTIPEKLYDLNKLQQLSLGFNDLTGTISTKLGQLRNLKGLHLNDLLLYGTIPSEIGQLTYLSQLFTHNNAFTGTIPNEITQLTFLRQWTHFETLTTGTLPYDIGNLQDLEILYLNKNRLSGPLPPSFYNLSQLQQFRAWENRNLLQEPFSTGFNGTIASEIGNMKALVSFIAEKNSFEGELPVEFGSLTELEVVYFRFNDITGESPFCDADIPNLARQEYMSIEMDCLEENGVSEVNCQCCNVCCSDITDVCRDQG</sequence>
<keyword evidence="3" id="KW-0677">Repeat</keyword>
<dbReference type="Gene3D" id="3.80.10.10">
    <property type="entry name" value="Ribonuclease Inhibitor"/>
    <property type="match status" value="3"/>
</dbReference>
<dbReference type="SUPFAM" id="SSF52058">
    <property type="entry name" value="L domain-like"/>
    <property type="match status" value="1"/>
</dbReference>
<dbReference type="InterPro" id="IPR053211">
    <property type="entry name" value="DNA_repair-toleration"/>
</dbReference>